<dbReference type="PROSITE" id="PS50893">
    <property type="entry name" value="ABC_TRANSPORTER_2"/>
    <property type="match status" value="1"/>
</dbReference>
<sequence length="250" mass="27391">MRQNIIEVSHLTKKFKKFIAVNDISFTVKAGTIHGFIGPNGSGKTTTIKSIIGAINPTSGKIIINGFLNTDPQAKKLIGYIPESARFPKGVSLGTYLTSMSYLNGNSKITTKKLIAKILTALDLQKFQKKSPLQFSSGMQKKVLLAQALLNDPQILILDEPTANLDPTGRLEVYEDLKKLQQLGKTIVICTHILSEIQHLVDEVTILNFSKIVFSGPTNGSDLNKIYTENVLKNTTNHQQHSVVGGIYGN</sequence>
<keyword evidence="2" id="KW-0547">Nucleotide-binding</keyword>
<dbReference type="GO" id="GO:0016887">
    <property type="term" value="F:ATP hydrolysis activity"/>
    <property type="evidence" value="ECO:0007669"/>
    <property type="project" value="InterPro"/>
</dbReference>
<dbReference type="EMBL" id="CP011856">
    <property type="protein sequence ID" value="AKM54146.1"/>
    <property type="molecule type" value="Genomic_DNA"/>
</dbReference>
<organism evidence="5 6">
    <name type="scientific">Spiroplasma eriocheiris</name>
    <dbReference type="NCBI Taxonomy" id="315358"/>
    <lineage>
        <taxon>Bacteria</taxon>
        <taxon>Bacillati</taxon>
        <taxon>Mycoplasmatota</taxon>
        <taxon>Mollicutes</taxon>
        <taxon>Entomoplasmatales</taxon>
        <taxon>Spiroplasmataceae</taxon>
        <taxon>Spiroplasma</taxon>
    </lineage>
</organism>
<evidence type="ECO:0000256" key="2">
    <source>
        <dbReference type="ARBA" id="ARBA00022741"/>
    </source>
</evidence>
<reference evidence="6" key="2">
    <citation type="submission" date="2015-06" db="EMBL/GenBank/DDBJ databases">
        <title>Complete genome sequence of Spiroplasma eriocheiris TDA-040725-5 (DSM 21848).</title>
        <authorList>
            <person name="Lo W.-S."/>
            <person name="Kuo C.-H."/>
        </authorList>
    </citation>
    <scope>NUCLEOTIDE SEQUENCE [LARGE SCALE GENOMIC DNA]</scope>
    <source>
        <strain evidence="6">TDA-040725-5</strain>
    </source>
</reference>
<feature type="domain" description="ABC transporter" evidence="4">
    <location>
        <begin position="6"/>
        <end position="234"/>
    </location>
</feature>
<keyword evidence="1" id="KW-0813">Transport</keyword>
<protein>
    <submittedName>
        <fullName evidence="5">ABC transporter ATP-binding protein</fullName>
    </submittedName>
</protein>
<evidence type="ECO:0000313" key="5">
    <source>
        <dbReference type="EMBL" id="AKM54146.1"/>
    </source>
</evidence>
<dbReference type="PATRIC" id="fig|743698.3.peg.575"/>
<evidence type="ECO:0000256" key="1">
    <source>
        <dbReference type="ARBA" id="ARBA00022448"/>
    </source>
</evidence>
<dbReference type="SUPFAM" id="SSF52540">
    <property type="entry name" value="P-loop containing nucleoside triphosphate hydrolases"/>
    <property type="match status" value="1"/>
</dbReference>
<reference evidence="5 6" key="1">
    <citation type="journal article" date="2015" name="Genome Biol. Evol.">
        <title>Found and Lost: The Fates of Horizontally Acquired Genes in Arthropod-Symbiotic Spiroplasma.</title>
        <authorList>
            <person name="Lo W.S."/>
            <person name="Gasparich G.E."/>
            <person name="Kuo C.H."/>
        </authorList>
    </citation>
    <scope>NUCLEOTIDE SEQUENCE [LARGE SCALE GENOMIC DNA]</scope>
    <source>
        <strain evidence="6">TDA-040725-5</strain>
    </source>
</reference>
<dbReference type="GO" id="GO:0005524">
    <property type="term" value="F:ATP binding"/>
    <property type="evidence" value="ECO:0007669"/>
    <property type="project" value="UniProtKB-KW"/>
</dbReference>
<keyword evidence="6" id="KW-1185">Reference proteome</keyword>
<dbReference type="Proteomes" id="UP000035661">
    <property type="component" value="Chromosome"/>
</dbReference>
<evidence type="ECO:0000256" key="3">
    <source>
        <dbReference type="ARBA" id="ARBA00022840"/>
    </source>
</evidence>
<dbReference type="PROSITE" id="PS00211">
    <property type="entry name" value="ABC_TRANSPORTER_1"/>
    <property type="match status" value="1"/>
</dbReference>
<proteinExistence type="predicted"/>
<dbReference type="Pfam" id="PF00005">
    <property type="entry name" value="ABC_tran"/>
    <property type="match status" value="1"/>
</dbReference>
<dbReference type="Gene3D" id="3.40.50.300">
    <property type="entry name" value="P-loop containing nucleotide triphosphate hydrolases"/>
    <property type="match status" value="1"/>
</dbReference>
<dbReference type="RefSeq" id="WP_047791382.1">
    <property type="nucleotide sequence ID" value="NZ_CP011856.1"/>
</dbReference>
<dbReference type="KEGG" id="seri:SERIO_v1c05750"/>
<dbReference type="InterPro" id="IPR027417">
    <property type="entry name" value="P-loop_NTPase"/>
</dbReference>
<name>A0A0H3XJT9_9MOLU</name>
<dbReference type="AlphaFoldDB" id="A0A0H3XJT9"/>
<evidence type="ECO:0000259" key="4">
    <source>
        <dbReference type="PROSITE" id="PS50893"/>
    </source>
</evidence>
<dbReference type="InterPro" id="IPR003439">
    <property type="entry name" value="ABC_transporter-like_ATP-bd"/>
</dbReference>
<gene>
    <name evidence="5" type="ORF">SERIO_v1c05750</name>
</gene>
<evidence type="ECO:0000313" key="6">
    <source>
        <dbReference type="Proteomes" id="UP000035661"/>
    </source>
</evidence>
<dbReference type="InterPro" id="IPR017871">
    <property type="entry name" value="ABC_transporter-like_CS"/>
</dbReference>
<dbReference type="STRING" id="315358.SERIO_v1c05750"/>
<keyword evidence="3 5" id="KW-0067">ATP-binding</keyword>
<dbReference type="SMART" id="SM00382">
    <property type="entry name" value="AAA"/>
    <property type="match status" value="1"/>
</dbReference>
<accession>A0A0H3XJT9</accession>
<dbReference type="CDD" id="cd03230">
    <property type="entry name" value="ABC_DR_subfamily_A"/>
    <property type="match status" value="1"/>
</dbReference>
<dbReference type="InterPro" id="IPR051782">
    <property type="entry name" value="ABC_Transporter_VariousFunc"/>
</dbReference>
<dbReference type="PANTHER" id="PTHR42939:SF1">
    <property type="entry name" value="ABC TRANSPORTER ATP-BINDING PROTEIN ALBC-RELATED"/>
    <property type="match status" value="1"/>
</dbReference>
<dbReference type="PANTHER" id="PTHR42939">
    <property type="entry name" value="ABC TRANSPORTER ATP-BINDING PROTEIN ALBC-RELATED"/>
    <property type="match status" value="1"/>
</dbReference>
<dbReference type="InterPro" id="IPR003593">
    <property type="entry name" value="AAA+_ATPase"/>
</dbReference>